<name>A0A0V0RD41_9BILA</name>
<dbReference type="Gene3D" id="1.20.1080.10">
    <property type="entry name" value="Glycerol uptake facilitator protein"/>
    <property type="match status" value="1"/>
</dbReference>
<evidence type="ECO:0000256" key="7">
    <source>
        <dbReference type="SAM" id="Phobius"/>
    </source>
</evidence>
<keyword evidence="5 7" id="KW-0472">Membrane</keyword>
<keyword evidence="9" id="KW-1185">Reference proteome</keyword>
<evidence type="ECO:0000256" key="2">
    <source>
        <dbReference type="ARBA" id="ARBA00022448"/>
    </source>
</evidence>
<evidence type="ECO:0000256" key="4">
    <source>
        <dbReference type="ARBA" id="ARBA00022989"/>
    </source>
</evidence>
<protein>
    <submittedName>
        <fullName evidence="8">Aquaporin-3</fullName>
    </submittedName>
</protein>
<evidence type="ECO:0000313" key="9">
    <source>
        <dbReference type="Proteomes" id="UP000054630"/>
    </source>
</evidence>
<gene>
    <name evidence="8" type="primary">Aqp3</name>
    <name evidence="8" type="ORF">T07_13074</name>
</gene>
<evidence type="ECO:0000256" key="5">
    <source>
        <dbReference type="ARBA" id="ARBA00023136"/>
    </source>
</evidence>
<comment type="subcellular location">
    <subcellularLocation>
        <location evidence="1">Membrane</location>
        <topology evidence="1">Multi-pass membrane protein</topology>
    </subcellularLocation>
</comment>
<dbReference type="OrthoDB" id="3222at2759"/>
<dbReference type="STRING" id="6336.A0A0V0RD41"/>
<feature type="compositionally biased region" description="Basic and acidic residues" evidence="6">
    <location>
        <begin position="81"/>
        <end position="91"/>
    </location>
</feature>
<dbReference type="AlphaFoldDB" id="A0A0V0RD41"/>
<sequence>VVNLSRDLGPRLFTALAGWGSEVFTVRNGWFLVPVFAPFLGTIVGVIIYQLMVGFHVEGEARDQKSTEEENVHLTNITTNDKPKEATKEML</sequence>
<dbReference type="SUPFAM" id="SSF81338">
    <property type="entry name" value="Aquaporin-like"/>
    <property type="match status" value="1"/>
</dbReference>
<accession>A0A0V0RD41</accession>
<dbReference type="PANTHER" id="PTHR43829">
    <property type="entry name" value="AQUAPORIN OR AQUAGLYCEROPORIN RELATED"/>
    <property type="match status" value="1"/>
</dbReference>
<organism evidence="8 9">
    <name type="scientific">Trichinella nelsoni</name>
    <dbReference type="NCBI Taxonomy" id="6336"/>
    <lineage>
        <taxon>Eukaryota</taxon>
        <taxon>Metazoa</taxon>
        <taxon>Ecdysozoa</taxon>
        <taxon>Nematoda</taxon>
        <taxon>Enoplea</taxon>
        <taxon>Dorylaimia</taxon>
        <taxon>Trichinellida</taxon>
        <taxon>Trichinellidae</taxon>
        <taxon>Trichinella</taxon>
    </lineage>
</organism>
<dbReference type="InterPro" id="IPR023271">
    <property type="entry name" value="Aquaporin-like"/>
</dbReference>
<keyword evidence="3 7" id="KW-0812">Transmembrane</keyword>
<feature type="transmembrane region" description="Helical" evidence="7">
    <location>
        <begin position="29"/>
        <end position="52"/>
    </location>
</feature>
<dbReference type="PANTHER" id="PTHR43829:SF7">
    <property type="entry name" value="AQUAPORIN-3"/>
    <property type="match status" value="1"/>
</dbReference>
<dbReference type="InterPro" id="IPR050363">
    <property type="entry name" value="MIP/Aquaporin"/>
</dbReference>
<evidence type="ECO:0000313" key="8">
    <source>
        <dbReference type="EMBL" id="KRX12386.1"/>
    </source>
</evidence>
<feature type="non-terminal residue" evidence="8">
    <location>
        <position position="1"/>
    </location>
</feature>
<dbReference type="GO" id="GO:0015254">
    <property type="term" value="F:glycerol channel activity"/>
    <property type="evidence" value="ECO:0007669"/>
    <property type="project" value="TreeGrafter"/>
</dbReference>
<dbReference type="GO" id="GO:0015204">
    <property type="term" value="F:urea transmembrane transporter activity"/>
    <property type="evidence" value="ECO:0007669"/>
    <property type="project" value="TreeGrafter"/>
</dbReference>
<dbReference type="GO" id="GO:0016323">
    <property type="term" value="C:basolateral plasma membrane"/>
    <property type="evidence" value="ECO:0007669"/>
    <property type="project" value="TreeGrafter"/>
</dbReference>
<feature type="region of interest" description="Disordered" evidence="6">
    <location>
        <begin position="64"/>
        <end position="91"/>
    </location>
</feature>
<reference evidence="8 9" key="1">
    <citation type="submission" date="2015-01" db="EMBL/GenBank/DDBJ databases">
        <title>Evolution of Trichinella species and genotypes.</title>
        <authorList>
            <person name="Korhonen P.K."/>
            <person name="Edoardo P."/>
            <person name="Giuseppe L.R."/>
            <person name="Gasser R.B."/>
        </authorList>
    </citation>
    <scope>NUCLEOTIDE SEQUENCE [LARGE SCALE GENOMIC DNA]</scope>
    <source>
        <strain evidence="8">ISS37</strain>
    </source>
</reference>
<keyword evidence="2" id="KW-0813">Transport</keyword>
<proteinExistence type="predicted"/>
<keyword evidence="4 7" id="KW-1133">Transmembrane helix</keyword>
<dbReference type="Proteomes" id="UP000054630">
    <property type="component" value="Unassembled WGS sequence"/>
</dbReference>
<evidence type="ECO:0000256" key="3">
    <source>
        <dbReference type="ARBA" id="ARBA00022692"/>
    </source>
</evidence>
<dbReference type="EMBL" id="JYDL01000448">
    <property type="protein sequence ID" value="KRX12386.1"/>
    <property type="molecule type" value="Genomic_DNA"/>
</dbReference>
<evidence type="ECO:0000256" key="6">
    <source>
        <dbReference type="SAM" id="MobiDB-lite"/>
    </source>
</evidence>
<dbReference type="GO" id="GO:0015250">
    <property type="term" value="F:water channel activity"/>
    <property type="evidence" value="ECO:0007669"/>
    <property type="project" value="TreeGrafter"/>
</dbReference>
<evidence type="ECO:0000256" key="1">
    <source>
        <dbReference type="ARBA" id="ARBA00004141"/>
    </source>
</evidence>
<comment type="caution">
    <text evidence="8">The sequence shown here is derived from an EMBL/GenBank/DDBJ whole genome shotgun (WGS) entry which is preliminary data.</text>
</comment>